<name>A0A125W4E4_ENTFL</name>
<accession>A0A125W4E4</accession>
<dbReference type="AlphaFoldDB" id="A0A125W4E4"/>
<dbReference type="HOGENOM" id="CLU_3289119_0_0_9"/>
<gene>
    <name evidence="1" type="ORF">HMPREF9498_02286</name>
</gene>
<evidence type="ECO:0000313" key="2">
    <source>
        <dbReference type="Proteomes" id="UP000004846"/>
    </source>
</evidence>
<reference evidence="1 2" key="1">
    <citation type="submission" date="2010-07" db="EMBL/GenBank/DDBJ databases">
        <authorList>
            <person name="Sid Ahmed O."/>
        </authorList>
    </citation>
    <scope>NUCLEOTIDE SEQUENCE [LARGE SCALE GENOMIC DNA]</scope>
    <source>
        <strain evidence="1 2">TX4248</strain>
    </source>
</reference>
<protein>
    <submittedName>
        <fullName evidence="1">Uncharacterized protein</fullName>
    </submittedName>
</protein>
<dbReference type="EMBL" id="AEBR01000077">
    <property type="protein sequence ID" value="EFM82098.1"/>
    <property type="molecule type" value="Genomic_DNA"/>
</dbReference>
<evidence type="ECO:0000313" key="1">
    <source>
        <dbReference type="EMBL" id="EFM82098.1"/>
    </source>
</evidence>
<dbReference type="Proteomes" id="UP000004846">
    <property type="component" value="Unassembled WGS sequence"/>
</dbReference>
<organism evidence="1 2">
    <name type="scientific">Enterococcus faecalis TX4248</name>
    <dbReference type="NCBI Taxonomy" id="749495"/>
    <lineage>
        <taxon>Bacteria</taxon>
        <taxon>Bacillati</taxon>
        <taxon>Bacillota</taxon>
        <taxon>Bacilli</taxon>
        <taxon>Lactobacillales</taxon>
        <taxon>Enterococcaceae</taxon>
        <taxon>Enterococcus</taxon>
    </lineage>
</organism>
<proteinExistence type="predicted"/>
<comment type="caution">
    <text evidence="1">The sequence shown here is derived from an EMBL/GenBank/DDBJ whole genome shotgun (WGS) entry which is preliminary data.</text>
</comment>
<sequence>MILDWSTSFDFLKAQKDPHFCGWFFVKTDWTKKAFFVILS</sequence>